<name>A0A3P8WBM8_CYNSE</name>
<keyword evidence="3" id="KW-0677">Repeat</keyword>
<evidence type="ECO:0000256" key="4">
    <source>
        <dbReference type="ARBA" id="ARBA00023157"/>
    </source>
</evidence>
<comment type="caution">
    <text evidence="6">Lacks conserved residue(s) required for the propagation of feature annotation.</text>
</comment>
<dbReference type="InterPro" id="IPR003452">
    <property type="entry name" value="SCF"/>
</dbReference>
<keyword evidence="7" id="KW-0472">Membrane</keyword>
<keyword evidence="7" id="KW-1133">Transmembrane helix</keyword>
<dbReference type="Gene3D" id="2.10.50.10">
    <property type="entry name" value="Tumor Necrosis Factor Receptor, subunit A, domain 2"/>
    <property type="match status" value="2"/>
</dbReference>
<dbReference type="AlphaFoldDB" id="A0A3P8WBM8"/>
<feature type="domain" description="Death" evidence="8">
    <location>
        <begin position="300"/>
        <end position="369"/>
    </location>
</feature>
<evidence type="ECO:0000313" key="11">
    <source>
        <dbReference type="Proteomes" id="UP000265120"/>
    </source>
</evidence>
<feature type="domain" description="TNFR-Cys" evidence="9">
    <location>
        <begin position="184"/>
        <end position="224"/>
    </location>
</feature>
<evidence type="ECO:0000256" key="5">
    <source>
        <dbReference type="ARBA" id="ARBA00023180"/>
    </source>
</evidence>
<dbReference type="OMA" id="RDTKCRC"/>
<dbReference type="SUPFAM" id="SSF57586">
    <property type="entry name" value="TNF receptor-like"/>
    <property type="match status" value="2"/>
</dbReference>
<dbReference type="SUPFAM" id="SSF47986">
    <property type="entry name" value="DEATH domain"/>
    <property type="match status" value="1"/>
</dbReference>
<feature type="transmembrane region" description="Helical" evidence="7">
    <location>
        <begin position="234"/>
        <end position="255"/>
    </location>
</feature>
<feature type="domain" description="TNFR-Cys" evidence="9">
    <location>
        <begin position="140"/>
        <end position="183"/>
    </location>
</feature>
<dbReference type="InterPro" id="IPR000488">
    <property type="entry name" value="Death_dom"/>
</dbReference>
<dbReference type="PANTHER" id="PTHR46874">
    <property type="entry name" value="TUMOR NECROSIS FACTOR RECEPTOR SUPERFAMILY MEMBER 6"/>
    <property type="match status" value="1"/>
</dbReference>
<reference evidence="10" key="3">
    <citation type="submission" date="2025-09" db="UniProtKB">
        <authorList>
            <consortium name="Ensembl"/>
        </authorList>
    </citation>
    <scope>IDENTIFICATION</scope>
</reference>
<reference evidence="10" key="2">
    <citation type="submission" date="2025-08" db="UniProtKB">
        <authorList>
            <consortium name="Ensembl"/>
        </authorList>
    </citation>
    <scope>IDENTIFICATION</scope>
</reference>
<dbReference type="CDD" id="cd13423">
    <property type="entry name" value="TNFRSF6_teleost"/>
    <property type="match status" value="1"/>
</dbReference>
<protein>
    <submittedName>
        <fullName evidence="10">Tumor necrosis factor receptor superfamily member 6</fullName>
    </submittedName>
</protein>
<keyword evidence="1" id="KW-0053">Apoptosis</keyword>
<dbReference type="GO" id="GO:0007155">
    <property type="term" value="P:cell adhesion"/>
    <property type="evidence" value="ECO:0007669"/>
    <property type="project" value="InterPro"/>
</dbReference>
<reference evidence="10 11" key="1">
    <citation type="journal article" date="2014" name="Nat. Genet.">
        <title>Whole-genome sequence of a flatfish provides insights into ZW sex chromosome evolution and adaptation to a benthic lifestyle.</title>
        <authorList>
            <person name="Chen S."/>
            <person name="Zhang G."/>
            <person name="Shao C."/>
            <person name="Huang Q."/>
            <person name="Liu G."/>
            <person name="Zhang P."/>
            <person name="Song W."/>
            <person name="An N."/>
            <person name="Chalopin D."/>
            <person name="Volff J.N."/>
            <person name="Hong Y."/>
            <person name="Li Q."/>
            <person name="Sha Z."/>
            <person name="Zhou H."/>
            <person name="Xie M."/>
            <person name="Yu Q."/>
            <person name="Liu Y."/>
            <person name="Xiang H."/>
            <person name="Wang N."/>
            <person name="Wu K."/>
            <person name="Yang C."/>
            <person name="Zhou Q."/>
            <person name="Liao X."/>
            <person name="Yang L."/>
            <person name="Hu Q."/>
            <person name="Zhang J."/>
            <person name="Meng L."/>
            <person name="Jin L."/>
            <person name="Tian Y."/>
            <person name="Lian J."/>
            <person name="Yang J."/>
            <person name="Miao G."/>
            <person name="Liu S."/>
            <person name="Liang Z."/>
            <person name="Yan F."/>
            <person name="Li Y."/>
            <person name="Sun B."/>
            <person name="Zhang H."/>
            <person name="Zhang J."/>
            <person name="Zhu Y."/>
            <person name="Du M."/>
            <person name="Zhao Y."/>
            <person name="Schartl M."/>
            <person name="Tang Q."/>
            <person name="Wang J."/>
        </authorList>
    </citation>
    <scope>NUCLEOTIDE SEQUENCE</scope>
</reference>
<dbReference type="PROSITE" id="PS50050">
    <property type="entry name" value="TNFR_NGFR_2"/>
    <property type="match status" value="2"/>
</dbReference>
<dbReference type="GO" id="GO:0097049">
    <property type="term" value="P:motor neuron apoptotic process"/>
    <property type="evidence" value="ECO:0007669"/>
    <property type="project" value="TreeGrafter"/>
</dbReference>
<dbReference type="GO" id="GO:0006924">
    <property type="term" value="P:activation-induced cell death of T cells"/>
    <property type="evidence" value="ECO:0007669"/>
    <property type="project" value="TreeGrafter"/>
</dbReference>
<dbReference type="InParanoid" id="A0A3P8WBM8"/>
<organism evidence="10 11">
    <name type="scientific">Cynoglossus semilaevis</name>
    <name type="common">Tongue sole</name>
    <dbReference type="NCBI Taxonomy" id="244447"/>
    <lineage>
        <taxon>Eukaryota</taxon>
        <taxon>Metazoa</taxon>
        <taxon>Chordata</taxon>
        <taxon>Craniata</taxon>
        <taxon>Vertebrata</taxon>
        <taxon>Euteleostomi</taxon>
        <taxon>Actinopterygii</taxon>
        <taxon>Neopterygii</taxon>
        <taxon>Teleostei</taxon>
        <taxon>Neoteleostei</taxon>
        <taxon>Acanthomorphata</taxon>
        <taxon>Carangaria</taxon>
        <taxon>Pleuronectiformes</taxon>
        <taxon>Pleuronectoidei</taxon>
        <taxon>Cynoglossidae</taxon>
        <taxon>Cynoglossinae</taxon>
        <taxon>Cynoglossus</taxon>
    </lineage>
</organism>
<evidence type="ECO:0000256" key="3">
    <source>
        <dbReference type="ARBA" id="ARBA00022737"/>
    </source>
</evidence>
<dbReference type="Ensembl" id="ENSCSET00000025206.1">
    <property type="protein sequence ID" value="ENSCSEP00000024873.1"/>
    <property type="gene ID" value="ENSCSEG00000015887.1"/>
</dbReference>
<dbReference type="SMART" id="SM00208">
    <property type="entry name" value="TNFR"/>
    <property type="match status" value="3"/>
</dbReference>
<keyword evidence="2" id="KW-0732">Signal</keyword>
<dbReference type="GO" id="GO:0005031">
    <property type="term" value="F:tumor necrosis factor receptor activity"/>
    <property type="evidence" value="ECO:0007669"/>
    <property type="project" value="TreeGrafter"/>
</dbReference>
<keyword evidence="5" id="KW-0325">Glycoprotein</keyword>
<feature type="disulfide bond" evidence="6">
    <location>
        <begin position="141"/>
        <end position="156"/>
    </location>
</feature>
<evidence type="ECO:0000256" key="2">
    <source>
        <dbReference type="ARBA" id="ARBA00022729"/>
    </source>
</evidence>
<evidence type="ECO:0000256" key="1">
    <source>
        <dbReference type="ARBA" id="ARBA00022703"/>
    </source>
</evidence>
<dbReference type="GO" id="GO:0031265">
    <property type="term" value="C:CD95 death-inducing signaling complex"/>
    <property type="evidence" value="ECO:0007669"/>
    <property type="project" value="TreeGrafter"/>
</dbReference>
<feature type="repeat" description="TNFR-Cys" evidence="6">
    <location>
        <begin position="184"/>
        <end position="224"/>
    </location>
</feature>
<dbReference type="Pfam" id="PF00020">
    <property type="entry name" value="TNFR_c6"/>
    <property type="match status" value="1"/>
</dbReference>
<dbReference type="GO" id="GO:0045121">
    <property type="term" value="C:membrane raft"/>
    <property type="evidence" value="ECO:0007669"/>
    <property type="project" value="TreeGrafter"/>
</dbReference>
<dbReference type="Proteomes" id="UP000265120">
    <property type="component" value="Chromosome 12"/>
</dbReference>
<dbReference type="GO" id="GO:0009897">
    <property type="term" value="C:external side of plasma membrane"/>
    <property type="evidence" value="ECO:0007669"/>
    <property type="project" value="TreeGrafter"/>
</dbReference>
<evidence type="ECO:0000259" key="8">
    <source>
        <dbReference type="PROSITE" id="PS50017"/>
    </source>
</evidence>
<sequence>MTDSNVVVGRLVYVQITFRLGVDVFIVESESKCVSFPAPFVGDRCTVLFTKYNTMASHSNTLTFYLFFVLFCDVSQVYSSTSFPDGTRVTWHSVKGLFRHRRQLCQDGTYDHEGNTCCLCSAGQRVETHCTKSNEGKCELCEGGTYSNAPNSQQTCEPCRSCDHPNANQEVEETCTPARNTKCRCKKGHFCSDNIERCKICHPCQECGAEGVQVPCTATNDTICYQRSEGGNGVAIAVTIIILVLLGFVAAAVCWKKKILCFKRQVTAQENGSAGEHELHLLRDIEPHLTELAGILGWKDMRTVAIRSGMSATVVDNCEQSHPGDKEEQTFLLLRKFVEKEGRAASENLIRILRQKGKKDKAEKVSRLLNDANAVASAPAV</sequence>
<accession>A0A3P8WBM8</accession>
<proteinExistence type="predicted"/>
<dbReference type="GO" id="GO:0043066">
    <property type="term" value="P:negative regulation of apoptotic process"/>
    <property type="evidence" value="ECO:0007669"/>
    <property type="project" value="TreeGrafter"/>
</dbReference>
<dbReference type="PROSITE" id="PS50017">
    <property type="entry name" value="DEATH_DOMAIN"/>
    <property type="match status" value="1"/>
</dbReference>
<dbReference type="GO" id="GO:0097527">
    <property type="term" value="P:necroptotic signaling pathway"/>
    <property type="evidence" value="ECO:0007669"/>
    <property type="project" value="TreeGrafter"/>
</dbReference>
<dbReference type="GO" id="GO:0005173">
    <property type="term" value="F:stem cell factor receptor binding"/>
    <property type="evidence" value="ECO:0007669"/>
    <property type="project" value="InterPro"/>
</dbReference>
<dbReference type="InterPro" id="IPR001368">
    <property type="entry name" value="TNFR/NGFR_Cys_rich_reg"/>
</dbReference>
<evidence type="ECO:0000313" key="10">
    <source>
        <dbReference type="Ensembl" id="ENSCSEP00000024873.1"/>
    </source>
</evidence>
<dbReference type="Pfam" id="PF00531">
    <property type="entry name" value="Death"/>
    <property type="match status" value="1"/>
</dbReference>
<keyword evidence="7" id="KW-0812">Transmembrane</keyword>
<dbReference type="GO" id="GO:0097192">
    <property type="term" value="P:extrinsic apoptotic signaling pathway in absence of ligand"/>
    <property type="evidence" value="ECO:0007669"/>
    <property type="project" value="TreeGrafter"/>
</dbReference>
<evidence type="ECO:0000256" key="7">
    <source>
        <dbReference type="SAM" id="Phobius"/>
    </source>
</evidence>
<feature type="repeat" description="TNFR-Cys" evidence="6">
    <location>
        <begin position="140"/>
        <end position="183"/>
    </location>
</feature>
<dbReference type="GeneTree" id="ENSGT00950000183126"/>
<dbReference type="PANTHER" id="PTHR46874:SF1">
    <property type="entry name" value="TUMOR NECROSIS FACTOR RECEPTOR SUPERFAMILY MEMBER 6"/>
    <property type="match status" value="1"/>
</dbReference>
<dbReference type="STRING" id="244447.ENSCSEP00000024873"/>
<dbReference type="Gene3D" id="1.10.533.10">
    <property type="entry name" value="Death Domain, Fas"/>
    <property type="match status" value="1"/>
</dbReference>
<keyword evidence="4 6" id="KW-1015">Disulfide bond</keyword>
<dbReference type="Pfam" id="PF02404">
    <property type="entry name" value="SCF"/>
    <property type="match status" value="1"/>
</dbReference>
<keyword evidence="11" id="KW-1185">Reference proteome</keyword>
<dbReference type="InterPro" id="IPR034055">
    <property type="entry name" value="TNFRSF6_N_teleost"/>
</dbReference>
<dbReference type="InterPro" id="IPR011029">
    <property type="entry name" value="DEATH-like_dom_sf"/>
</dbReference>
<evidence type="ECO:0000256" key="6">
    <source>
        <dbReference type="PROSITE-ProRule" id="PRU00206"/>
    </source>
</evidence>
<evidence type="ECO:0000259" key="9">
    <source>
        <dbReference type="PROSITE" id="PS50050"/>
    </source>
</evidence>
<dbReference type="GO" id="GO:0032872">
    <property type="term" value="P:regulation of stress-activated MAPK cascade"/>
    <property type="evidence" value="ECO:0007669"/>
    <property type="project" value="TreeGrafter"/>
</dbReference>